<dbReference type="InterPro" id="IPR025110">
    <property type="entry name" value="AMP-bd_C"/>
</dbReference>
<accession>A0AAU4K0U4</accession>
<dbReference type="InterPro" id="IPR020845">
    <property type="entry name" value="AMP-binding_CS"/>
</dbReference>
<proteinExistence type="inferred from homology"/>
<dbReference type="SUPFAM" id="SSF56801">
    <property type="entry name" value="Acetyl-CoA synthetase-like"/>
    <property type="match status" value="1"/>
</dbReference>
<protein>
    <submittedName>
        <fullName evidence="5">AMP-binding protein</fullName>
    </submittedName>
</protein>
<evidence type="ECO:0000259" key="4">
    <source>
        <dbReference type="Pfam" id="PF13193"/>
    </source>
</evidence>
<evidence type="ECO:0000313" key="6">
    <source>
        <dbReference type="Proteomes" id="UP001432128"/>
    </source>
</evidence>
<keyword evidence="6" id="KW-1185">Reference proteome</keyword>
<reference evidence="5 6" key="1">
    <citation type="submission" date="2022-10" db="EMBL/GenBank/DDBJ databases">
        <title>The complete genomes of actinobacterial strains from the NBC collection.</title>
        <authorList>
            <person name="Joergensen T.S."/>
            <person name="Alvarez Arevalo M."/>
            <person name="Sterndorff E.B."/>
            <person name="Faurdal D."/>
            <person name="Vuksanovic O."/>
            <person name="Mourched A.-S."/>
            <person name="Charusanti P."/>
            <person name="Shaw S."/>
            <person name="Blin K."/>
            <person name="Weber T."/>
        </authorList>
    </citation>
    <scope>NUCLEOTIDE SEQUENCE [LARGE SCALE GENOMIC DNA]</scope>
    <source>
        <strain evidence="5 6">NBC_00319</strain>
    </source>
</reference>
<dbReference type="PROSITE" id="PS00455">
    <property type="entry name" value="AMP_BINDING"/>
    <property type="match status" value="1"/>
</dbReference>
<dbReference type="InterPro" id="IPR042099">
    <property type="entry name" value="ANL_N_sf"/>
</dbReference>
<keyword evidence="2" id="KW-0436">Ligase</keyword>
<dbReference type="InterPro" id="IPR000873">
    <property type="entry name" value="AMP-dep_synth/lig_dom"/>
</dbReference>
<evidence type="ECO:0000256" key="1">
    <source>
        <dbReference type="ARBA" id="ARBA00006432"/>
    </source>
</evidence>
<dbReference type="FunFam" id="3.30.300.30:FF:000008">
    <property type="entry name" value="2,3-dihydroxybenzoate-AMP ligase"/>
    <property type="match status" value="1"/>
</dbReference>
<gene>
    <name evidence="5" type="ORF">OG579_18405</name>
</gene>
<dbReference type="RefSeq" id="WP_328857120.1">
    <property type="nucleotide sequence ID" value="NZ_CP108021.1"/>
</dbReference>
<dbReference type="Pfam" id="PF13193">
    <property type="entry name" value="AMP-binding_C"/>
    <property type="match status" value="1"/>
</dbReference>
<dbReference type="GO" id="GO:0016405">
    <property type="term" value="F:CoA-ligase activity"/>
    <property type="evidence" value="ECO:0007669"/>
    <property type="project" value="TreeGrafter"/>
</dbReference>
<feature type="domain" description="AMP-binding enzyme C-terminal" evidence="4">
    <location>
        <begin position="437"/>
        <end position="510"/>
    </location>
</feature>
<dbReference type="InterPro" id="IPR045851">
    <property type="entry name" value="AMP-bd_C_sf"/>
</dbReference>
<dbReference type="KEGG" id="whr:OG579_18405"/>
<dbReference type="Gene3D" id="3.40.50.12780">
    <property type="entry name" value="N-terminal domain of ligase-like"/>
    <property type="match status" value="1"/>
</dbReference>
<feature type="domain" description="AMP-dependent synthetase/ligase" evidence="3">
    <location>
        <begin position="24"/>
        <end position="386"/>
    </location>
</feature>
<evidence type="ECO:0000259" key="3">
    <source>
        <dbReference type="Pfam" id="PF00501"/>
    </source>
</evidence>
<comment type="similarity">
    <text evidence="1">Belongs to the ATP-dependent AMP-binding enzyme family.</text>
</comment>
<dbReference type="Proteomes" id="UP001432128">
    <property type="component" value="Chromosome"/>
</dbReference>
<organism evidence="5 6">
    <name type="scientific">Williamsia herbipolensis</name>
    <dbReference type="NCBI Taxonomy" id="1603258"/>
    <lineage>
        <taxon>Bacteria</taxon>
        <taxon>Bacillati</taxon>
        <taxon>Actinomycetota</taxon>
        <taxon>Actinomycetes</taxon>
        <taxon>Mycobacteriales</taxon>
        <taxon>Nocardiaceae</taxon>
        <taxon>Williamsia</taxon>
    </lineage>
</organism>
<sequence length="528" mass="56171">MTADLDPGPQTVTDGRGLLPDFVTRWAQDRPDATAITYGDTSWTWEHWDLRIRRLTGALRSAGIGRGDTVAFVDKNHPACLEVTFAVAALGAAVAIVNWRQAGDELVHVLVDSGSTMVFAGAEFAESVEAVADRTPAVTRTLVVGGEGADDYESFLAAGEPTSAAADVVDTDALLVIYSSGTTGRPKGVVLDQRALITHTVDNGDVFPYAAGDISLVAMPLFHVGGISYAFIGIRAGVPSIMTREPDAASLVGAFVAGATHAFFVPPVLAGFLAAGEGAIGAFAKLKFVGYGAAPMPLPLLQRALNAWPHIDFVQVYGQTEIAGVATVLRPEVHRDPAREHLLVSVGTALPGVEIRVVDVVSGEDVAAGEEGEIWLRTVHAMTGYLNRPDATAETITPEGWLRTGDIGRMDSDGYVFVDDRIKDMIITGGENVYGPEVERVLMEHPSVTDAAVIGVPDERWGESVKAVVAVSAPIEADEVIAFCRTRLAGYKCPRTVDVIDALPRNPSGKILKRELRAPFWEGQGRRV</sequence>
<dbReference type="Gene3D" id="3.30.300.30">
    <property type="match status" value="1"/>
</dbReference>
<dbReference type="PANTHER" id="PTHR24096">
    <property type="entry name" value="LONG-CHAIN-FATTY-ACID--COA LIGASE"/>
    <property type="match status" value="1"/>
</dbReference>
<evidence type="ECO:0000256" key="2">
    <source>
        <dbReference type="ARBA" id="ARBA00022598"/>
    </source>
</evidence>
<dbReference type="AlphaFoldDB" id="A0AAU4K0U4"/>
<dbReference type="EMBL" id="CP108021">
    <property type="protein sequence ID" value="WUM19648.1"/>
    <property type="molecule type" value="Genomic_DNA"/>
</dbReference>
<dbReference type="PANTHER" id="PTHR24096:SF267">
    <property type="entry name" value="MALONATE--COA LIGASE ACSF3, MITOCHONDRIAL"/>
    <property type="match status" value="1"/>
</dbReference>
<dbReference type="Pfam" id="PF00501">
    <property type="entry name" value="AMP-binding"/>
    <property type="match status" value="1"/>
</dbReference>
<name>A0AAU4K0U4_9NOCA</name>
<evidence type="ECO:0000313" key="5">
    <source>
        <dbReference type="EMBL" id="WUM19648.1"/>
    </source>
</evidence>